<name>A0A096XSZ3_9CAUD</name>
<reference evidence="1" key="1">
    <citation type="submission" date="2014-05" db="EMBL/GenBank/DDBJ databases">
        <title>Complete genome sequence of Enterococcus faecalis bacteriophage ECP3.</title>
        <authorList>
            <person name="Kang H.-Y."/>
            <person name="Kim S."/>
            <person name="Kim J."/>
        </authorList>
    </citation>
    <scope>NUCLEOTIDE SEQUENCE [LARGE SCALE GENOMIC DNA]</scope>
    <source>
        <strain evidence="1">ECP3</strain>
    </source>
</reference>
<dbReference type="Proteomes" id="UP000030157">
    <property type="component" value="Segment"/>
</dbReference>
<dbReference type="Gene3D" id="1.10.10.10">
    <property type="entry name" value="Winged helix-like DNA-binding domain superfamily/Winged helix DNA-binding domain"/>
    <property type="match status" value="1"/>
</dbReference>
<accession>A0A096XSZ3</accession>
<organism evidence="1 2">
    <name type="scientific">Enterococcus phage ECP3</name>
    <dbReference type="NCBI Taxonomy" id="1498168"/>
    <lineage>
        <taxon>Viruses</taxon>
        <taxon>Duplodnaviria</taxon>
        <taxon>Heunggongvirae</taxon>
        <taxon>Uroviricota</taxon>
        <taxon>Caudoviricetes</taxon>
        <taxon>Herelleviridae</taxon>
        <taxon>Brockvirinae</taxon>
        <taxon>Kochikohdavirus</taxon>
        <taxon>Kochikohdavirus ECP3</taxon>
    </lineage>
</organism>
<keyword evidence="2" id="KW-1185">Reference proteome</keyword>
<evidence type="ECO:0000313" key="1">
    <source>
        <dbReference type="EMBL" id="AII28427.1"/>
    </source>
</evidence>
<dbReference type="InterPro" id="IPR036388">
    <property type="entry name" value="WH-like_DNA-bd_sf"/>
</dbReference>
<sequence>MQSPCLNIELKEKFKLNKGITDFLERVADKSQRWGETVASPIRKTDMAKETGKNPRTITRYINQLEELGLIKTETKRGMNGGTLVVFNTDMLNFEPKENPITSDTKQAKEIREQVFPKAPTKVPKRRYRTKAEIAEARILSEKLKKREDILNDKIEFNVVTRSFFDSFDEPEAYFKGYLISRMYNAYVTIIPYEKYNRLKNLDEKKAKQQLRAYESSYNYDVLPRRFVGTPQYKKFVELAKYCEENNINPLVYLTVQFDRTEFLISVGKARVGATPYVNTLLCAEAKEAYTNRKLFYRMLQNQYGLYTSINSEATYYGATYPIISGLLNAYNMPQKDLSQLDTAICDLEYKKDIDKKAGTLYSYYTATLKSLGESDVSSEAKESIANFLKEQVANFSSKRGLTSTQYALAFPIQINSARSLLMNEEDEELLYLLLGNQSRLSNVTNDEAEMFIKQGRKLSMSWWGSQNFSRTMFMLADYYGFKTNISKLGMYIKEFGEEKIPLDSVGMLDVNRIYDVLMTEQEILEIDKSNWENQKDMRDDK</sequence>
<evidence type="ECO:0000313" key="2">
    <source>
        <dbReference type="Proteomes" id="UP000030157"/>
    </source>
</evidence>
<dbReference type="SUPFAM" id="SSF46785">
    <property type="entry name" value="Winged helix' DNA-binding domain"/>
    <property type="match status" value="1"/>
</dbReference>
<dbReference type="EMBL" id="KJ801817">
    <property type="protein sequence ID" value="AII28427.1"/>
    <property type="molecule type" value="Genomic_DNA"/>
</dbReference>
<protein>
    <submittedName>
        <fullName evidence="1">Transcriptional regulator</fullName>
    </submittedName>
</protein>
<dbReference type="GeneID" id="24628116"/>
<proteinExistence type="predicted"/>
<dbReference type="RefSeq" id="YP_009147068.1">
    <property type="nucleotide sequence ID" value="NC_027335.2"/>
</dbReference>
<dbReference type="InterPro" id="IPR036390">
    <property type="entry name" value="WH_DNA-bd_sf"/>
</dbReference>